<evidence type="ECO:0000313" key="2">
    <source>
        <dbReference type="EMBL" id="NFT52650.1"/>
    </source>
</evidence>
<dbReference type="InterPro" id="IPR021338">
    <property type="entry name" value="DUF2953"/>
</dbReference>
<dbReference type="AlphaFoldDB" id="A0A6G4GUL3"/>
<name>A0A6G4GUL3_CLOSG</name>
<feature type="transmembrane region" description="Helical" evidence="1">
    <location>
        <begin position="6"/>
        <end position="26"/>
    </location>
</feature>
<dbReference type="EMBL" id="SXBL01000003">
    <property type="protein sequence ID" value="NFT52650.1"/>
    <property type="molecule type" value="Genomic_DNA"/>
</dbReference>
<accession>A0A6G4GUL3</accession>
<proteinExistence type="predicted"/>
<feature type="transmembrane region" description="Helical" evidence="1">
    <location>
        <begin position="147"/>
        <end position="167"/>
    </location>
</feature>
<dbReference type="Pfam" id="PF11167">
    <property type="entry name" value="DUF2953"/>
    <property type="match status" value="1"/>
</dbReference>
<protein>
    <submittedName>
        <fullName evidence="2">DUF2953 domain-containing protein</fullName>
    </submittedName>
</protein>
<keyword evidence="1" id="KW-0472">Membrane</keyword>
<feature type="transmembrane region" description="Helical" evidence="1">
    <location>
        <begin position="97"/>
        <end position="115"/>
    </location>
</feature>
<dbReference type="RefSeq" id="WP_053818624.1">
    <property type="nucleotide sequence ID" value="NZ_JARUIT010000015.1"/>
</dbReference>
<gene>
    <name evidence="2" type="ORF">FDF24_04080</name>
</gene>
<reference evidence="2" key="1">
    <citation type="submission" date="2019-04" db="EMBL/GenBank/DDBJ databases">
        <title>Genome sequencing of Clostridium botulinum Groups I-IV and Clostridium butyricum.</title>
        <authorList>
            <person name="Brunt J."/>
            <person name="Van Vliet A.H.M."/>
            <person name="Stringer S.C."/>
            <person name="Carter A.T."/>
            <person name="Peck M.W."/>
        </authorList>
    </citation>
    <scope>NUCLEOTIDE SEQUENCE</scope>
    <source>
        <strain evidence="2">IFR 18/126</strain>
    </source>
</reference>
<sequence>MLFFIISIFIIFILILIIPFKITVIYTDKYFNVYIYNFKWKKEESKNIKKQNYINKKTNDKKDDNKKKKALKVTLEKCNFKPKANISAFLNYDIEDAAYSAIIYGILQSIVPYIYNYLLKIFKLKNFKYNITPLFKNKNFIEFKFKGIFYISLVKIIYIYISFKINYKNLKRA</sequence>
<keyword evidence="1" id="KW-0812">Transmembrane</keyword>
<evidence type="ECO:0000256" key="1">
    <source>
        <dbReference type="SAM" id="Phobius"/>
    </source>
</evidence>
<comment type="caution">
    <text evidence="2">The sequence shown here is derived from an EMBL/GenBank/DDBJ whole genome shotgun (WGS) entry which is preliminary data.</text>
</comment>
<keyword evidence="1" id="KW-1133">Transmembrane helix</keyword>
<organism evidence="2">
    <name type="scientific">Clostridium sporogenes</name>
    <dbReference type="NCBI Taxonomy" id="1509"/>
    <lineage>
        <taxon>Bacteria</taxon>
        <taxon>Bacillati</taxon>
        <taxon>Bacillota</taxon>
        <taxon>Clostridia</taxon>
        <taxon>Eubacteriales</taxon>
        <taxon>Clostridiaceae</taxon>
        <taxon>Clostridium</taxon>
    </lineage>
</organism>